<evidence type="ECO:0000313" key="4">
    <source>
        <dbReference type="Proteomes" id="UP000308133"/>
    </source>
</evidence>
<feature type="domain" description="Azaphilone pigments biosynthesis cluster protein L N-terminal" evidence="2">
    <location>
        <begin position="2"/>
        <end position="136"/>
    </location>
</feature>
<dbReference type="AlphaFoldDB" id="A0A4U7AT48"/>
<proteinExistence type="predicted"/>
<dbReference type="Proteomes" id="UP000308133">
    <property type="component" value="Unassembled WGS sequence"/>
</dbReference>
<reference evidence="3 4" key="1">
    <citation type="submission" date="2018-02" db="EMBL/GenBank/DDBJ databases">
        <title>Draft genome sequences of Elsinoe sp., causing black scab on jojoba.</title>
        <authorList>
            <person name="Stodart B."/>
            <person name="Jeffress S."/>
            <person name="Ash G."/>
            <person name="Arun Chinnappa K."/>
        </authorList>
    </citation>
    <scope>NUCLEOTIDE SEQUENCE [LARGE SCALE GENOMIC DNA]</scope>
    <source>
        <strain evidence="3 4">Hillstone_2</strain>
    </source>
</reference>
<sequence length="301" mass="32004">MAEVIGVVGSIAGIASVAAQSAQTLVNIIEAIKESPKIILAVNEDLRAIHPVLCNIAERAGSQPIAFHDQMRQSLINCSTACIAFQATLVKVTKGRLSEKPSWGDRLRFAAFCQNRVPPLRAQLESCKSTLTLALLAGTSFPPSSSANENPGDMSRVVLDKVGQSTKSKTPSFSSSREHELLPMRQHTSGRVDDRLDGRGMMPSEASGGTYQRTFQGTFQGTYQEKSSSSKSDEGCHVVRNNVSSNGGTMAAGDFNLGDNVPKIPSKVEDNSSDGPGSFTIAGRANNIDFSTFRVNGPKAG</sequence>
<evidence type="ECO:0000256" key="1">
    <source>
        <dbReference type="SAM" id="MobiDB-lite"/>
    </source>
</evidence>
<dbReference type="Pfam" id="PF17111">
    <property type="entry name" value="PigL_N"/>
    <property type="match status" value="1"/>
</dbReference>
<gene>
    <name evidence="3" type="ORF">C1H76_8008</name>
</gene>
<evidence type="ECO:0000313" key="3">
    <source>
        <dbReference type="EMBL" id="TKX19810.1"/>
    </source>
</evidence>
<dbReference type="InterPro" id="IPR031348">
    <property type="entry name" value="PigL_N"/>
</dbReference>
<evidence type="ECO:0000259" key="2">
    <source>
        <dbReference type="Pfam" id="PF17111"/>
    </source>
</evidence>
<comment type="caution">
    <text evidence="3">The sequence shown here is derived from an EMBL/GenBank/DDBJ whole genome shotgun (WGS) entry which is preliminary data.</text>
</comment>
<accession>A0A4U7AT48</accession>
<name>A0A4U7AT48_9PEZI</name>
<feature type="region of interest" description="Disordered" evidence="1">
    <location>
        <begin position="250"/>
        <end position="279"/>
    </location>
</feature>
<protein>
    <recommendedName>
        <fullName evidence="2">Azaphilone pigments biosynthesis cluster protein L N-terminal domain-containing protein</fullName>
    </recommendedName>
</protein>
<dbReference type="EMBL" id="PTQR01000106">
    <property type="protein sequence ID" value="TKX19810.1"/>
    <property type="molecule type" value="Genomic_DNA"/>
</dbReference>
<organism evidence="3 4">
    <name type="scientific">Elsinoe australis</name>
    <dbReference type="NCBI Taxonomy" id="40998"/>
    <lineage>
        <taxon>Eukaryota</taxon>
        <taxon>Fungi</taxon>
        <taxon>Dikarya</taxon>
        <taxon>Ascomycota</taxon>
        <taxon>Pezizomycotina</taxon>
        <taxon>Dothideomycetes</taxon>
        <taxon>Dothideomycetidae</taxon>
        <taxon>Myriangiales</taxon>
        <taxon>Elsinoaceae</taxon>
        <taxon>Elsinoe</taxon>
    </lineage>
</organism>